<dbReference type="InterPro" id="IPR027417">
    <property type="entry name" value="P-loop_NTPase"/>
</dbReference>
<evidence type="ECO:0000313" key="2">
    <source>
        <dbReference type="Proteomes" id="UP000199392"/>
    </source>
</evidence>
<accession>A0A1I6T626</accession>
<name>A0A1I6T626_9RHOB</name>
<dbReference type="AlphaFoldDB" id="A0A1I6T626"/>
<dbReference type="Gene3D" id="3.40.50.300">
    <property type="entry name" value="P-loop containing nucleotide triphosphate hydrolases"/>
    <property type="match status" value="1"/>
</dbReference>
<evidence type="ECO:0008006" key="3">
    <source>
        <dbReference type="Google" id="ProtNLM"/>
    </source>
</evidence>
<dbReference type="EMBL" id="FOZW01000005">
    <property type="protein sequence ID" value="SFS84701.1"/>
    <property type="molecule type" value="Genomic_DNA"/>
</dbReference>
<keyword evidence="2" id="KW-1185">Reference proteome</keyword>
<protein>
    <recommendedName>
        <fullName evidence="3">3-dehydroquinate dehydratase</fullName>
    </recommendedName>
</protein>
<organism evidence="1 2">
    <name type="scientific">Alloyangia pacifica</name>
    <dbReference type="NCBI Taxonomy" id="311180"/>
    <lineage>
        <taxon>Bacteria</taxon>
        <taxon>Pseudomonadati</taxon>
        <taxon>Pseudomonadota</taxon>
        <taxon>Alphaproteobacteria</taxon>
        <taxon>Rhodobacterales</taxon>
        <taxon>Roseobacteraceae</taxon>
        <taxon>Alloyangia</taxon>
    </lineage>
</organism>
<dbReference type="RefSeq" id="WP_092424707.1">
    <property type="nucleotide sequence ID" value="NZ_FNCL01000005.1"/>
</dbReference>
<evidence type="ECO:0000313" key="1">
    <source>
        <dbReference type="EMBL" id="SFS84701.1"/>
    </source>
</evidence>
<dbReference type="InterPro" id="IPR018912">
    <property type="entry name" value="DUF2478"/>
</dbReference>
<sequence>MLGYVTGLGRGEVDRLMREVADRLRAEGLPLAGAVQHNIETGPASKCHMDLQVLSGEDVVRISQDLGALSRGCRLDPQGLERVVGLVSAGLQKGAALLLVNKFGKQEVDGRGFRPVIGEALSSGVPVLVAVNAGNLDAFLAFAEDMAEPLPTDADAVTDWCRARIREAQAA</sequence>
<dbReference type="Proteomes" id="UP000199392">
    <property type="component" value="Unassembled WGS sequence"/>
</dbReference>
<proteinExistence type="predicted"/>
<dbReference type="OrthoDB" id="5918880at2"/>
<reference evidence="2" key="1">
    <citation type="submission" date="2016-10" db="EMBL/GenBank/DDBJ databases">
        <authorList>
            <person name="Varghese N."/>
            <person name="Submissions S."/>
        </authorList>
    </citation>
    <scope>NUCLEOTIDE SEQUENCE [LARGE SCALE GENOMIC DNA]</scope>
    <source>
        <strain evidence="2">DSM 26894</strain>
    </source>
</reference>
<dbReference type="STRING" id="311180.SAMN04488050_105341"/>
<dbReference type="Pfam" id="PF10649">
    <property type="entry name" value="DUF2478"/>
    <property type="match status" value="1"/>
</dbReference>
<gene>
    <name evidence="1" type="ORF">SAMN04488050_105341</name>
</gene>